<keyword evidence="1" id="KW-0472">Membrane</keyword>
<feature type="transmembrane region" description="Helical" evidence="1">
    <location>
        <begin position="132"/>
        <end position="157"/>
    </location>
</feature>
<keyword evidence="1" id="KW-0812">Transmembrane</keyword>
<keyword evidence="3" id="KW-1185">Reference proteome</keyword>
<feature type="transmembrane region" description="Helical" evidence="1">
    <location>
        <begin position="237"/>
        <end position="263"/>
    </location>
</feature>
<reference evidence="2 3" key="1">
    <citation type="submission" date="2020-03" db="EMBL/GenBank/DDBJ databases">
        <title>Whole genome shotgun sequence of Phytohabitans rumicis NBRC 108638.</title>
        <authorList>
            <person name="Komaki H."/>
            <person name="Tamura T."/>
        </authorList>
    </citation>
    <scope>NUCLEOTIDE SEQUENCE [LARGE SCALE GENOMIC DNA]</scope>
    <source>
        <strain evidence="2 3">NBRC 108638</strain>
    </source>
</reference>
<name>A0A6V8LFR6_9ACTN</name>
<evidence type="ECO:0000256" key="1">
    <source>
        <dbReference type="SAM" id="Phobius"/>
    </source>
</evidence>
<evidence type="ECO:0000313" key="2">
    <source>
        <dbReference type="EMBL" id="GFJ96093.1"/>
    </source>
</evidence>
<feature type="transmembrane region" description="Helical" evidence="1">
    <location>
        <begin position="185"/>
        <end position="204"/>
    </location>
</feature>
<protein>
    <recommendedName>
        <fullName evidence="4">Integral membrane protein</fullName>
    </recommendedName>
</protein>
<evidence type="ECO:0000313" key="3">
    <source>
        <dbReference type="Proteomes" id="UP000482960"/>
    </source>
</evidence>
<dbReference type="AlphaFoldDB" id="A0A6V8LFR6"/>
<dbReference type="Proteomes" id="UP000482960">
    <property type="component" value="Unassembled WGS sequence"/>
</dbReference>
<organism evidence="2 3">
    <name type="scientific">Phytohabitans rumicis</name>
    <dbReference type="NCBI Taxonomy" id="1076125"/>
    <lineage>
        <taxon>Bacteria</taxon>
        <taxon>Bacillati</taxon>
        <taxon>Actinomycetota</taxon>
        <taxon>Actinomycetes</taxon>
        <taxon>Micromonosporales</taxon>
        <taxon>Micromonosporaceae</taxon>
    </lineage>
</organism>
<evidence type="ECO:0008006" key="4">
    <source>
        <dbReference type="Google" id="ProtNLM"/>
    </source>
</evidence>
<gene>
    <name evidence="2" type="ORF">Prum_097350</name>
</gene>
<keyword evidence="1" id="KW-1133">Transmembrane helix</keyword>
<feature type="transmembrane region" description="Helical" evidence="1">
    <location>
        <begin position="269"/>
        <end position="289"/>
    </location>
</feature>
<dbReference type="RefSeq" id="WP_173085605.1">
    <property type="nucleotide sequence ID" value="NZ_BLPG01000002.1"/>
</dbReference>
<feature type="transmembrane region" description="Helical" evidence="1">
    <location>
        <begin position="106"/>
        <end position="125"/>
    </location>
</feature>
<dbReference type="EMBL" id="BLPG01000002">
    <property type="protein sequence ID" value="GFJ96093.1"/>
    <property type="molecule type" value="Genomic_DNA"/>
</dbReference>
<accession>A0A6V8LFR6</accession>
<proteinExistence type="predicted"/>
<sequence>MENFTEGQVSSVVHSDTFAQAWETANRAAHEQLVAALTGESSGAVAVDNNTVSVNLGPLVDIVKQRLVAAGLEIAARIPAVNTSFVVYQSDDIRKVQNGVDLLKTLGTWMPFVCLVLLGLGVFIARDHRLAFIGAGLGVAFAALLVAIALQVARAIYLDSVPTDVLPADAAAVMYDNLVRFLREAVRAGILLGLVVAAGAFLTGPSVTARAIRRVLAAGIAWPRRGLDRLGLRMERLTGWVAGHATLLRGIAVALAFLILMLVTYKTPALVAWLTVGVLGAMLVIQFFATRTTQQEAT</sequence>
<comment type="caution">
    <text evidence="2">The sequence shown here is derived from an EMBL/GenBank/DDBJ whole genome shotgun (WGS) entry which is preliminary data.</text>
</comment>
<reference evidence="2 3" key="2">
    <citation type="submission" date="2020-03" db="EMBL/GenBank/DDBJ databases">
        <authorList>
            <person name="Ichikawa N."/>
            <person name="Kimura A."/>
            <person name="Kitahashi Y."/>
            <person name="Uohara A."/>
        </authorList>
    </citation>
    <scope>NUCLEOTIDE SEQUENCE [LARGE SCALE GENOMIC DNA]</scope>
    <source>
        <strain evidence="2 3">NBRC 108638</strain>
    </source>
</reference>